<evidence type="ECO:0000313" key="2">
    <source>
        <dbReference type="EMBL" id="MCE4539916.1"/>
    </source>
</evidence>
<name>A0ABS8XMU7_9BURK</name>
<accession>A0ABS8XMU7</accession>
<keyword evidence="1" id="KW-0732">Signal</keyword>
<comment type="caution">
    <text evidence="2">The sequence shown here is derived from an EMBL/GenBank/DDBJ whole genome shotgun (WGS) entry which is preliminary data.</text>
</comment>
<reference evidence="2 3" key="1">
    <citation type="submission" date="2021-12" db="EMBL/GenBank/DDBJ databases">
        <title>Genome seq of p7.</title>
        <authorList>
            <person name="Seo T."/>
        </authorList>
    </citation>
    <scope>NUCLEOTIDE SEQUENCE [LARGE SCALE GENOMIC DNA]</scope>
    <source>
        <strain evidence="2 3">P7</strain>
    </source>
</reference>
<sequence length="352" mass="36975">MKMLSWAVPGLVVLASGAAPAAEPSLCARLADEARRAPAASWAQADPLSAWMKPVEASPPSPTTAALEFDPRWREAVGAMHDRPLEVQQLAGSPVYMASEYGGTANCQVLVLVEAKPGQPSRQLQPPFDLEPLELCVTQSASFARVLGQPALVVGGAPSMTSPDIAYRIATWNGQGWAGRCSITLKRRTAMSFVQRFCPPGSKACDAGQPVAQRLAQAYEAARAANQPLDPVAFNGGRRPDGVAAAALNAPAGAGNVGDVNPPFPLFGADEKSLDPMSTVFSNADPRRLPVFVDGRWWMAVVGRAGVGWREGDAVLVALFAPPGRAVDGVASYQFRVGPTGLAEAVARDEKP</sequence>
<proteinExistence type="predicted"/>
<evidence type="ECO:0000313" key="3">
    <source>
        <dbReference type="Proteomes" id="UP001201463"/>
    </source>
</evidence>
<organism evidence="2 3">
    <name type="scientific">Pelomonas caseinilytica</name>
    <dbReference type="NCBI Taxonomy" id="2906763"/>
    <lineage>
        <taxon>Bacteria</taxon>
        <taxon>Pseudomonadati</taxon>
        <taxon>Pseudomonadota</taxon>
        <taxon>Betaproteobacteria</taxon>
        <taxon>Burkholderiales</taxon>
        <taxon>Sphaerotilaceae</taxon>
        <taxon>Roseateles</taxon>
    </lineage>
</organism>
<dbReference type="RefSeq" id="WP_233394430.1">
    <property type="nucleotide sequence ID" value="NZ_JAJTWT010000011.1"/>
</dbReference>
<dbReference type="Proteomes" id="UP001201463">
    <property type="component" value="Unassembled WGS sequence"/>
</dbReference>
<protein>
    <submittedName>
        <fullName evidence="2">Uncharacterized protein</fullName>
    </submittedName>
</protein>
<gene>
    <name evidence="2" type="ORF">LXT12_21940</name>
</gene>
<feature type="chain" id="PRO_5045682321" evidence="1">
    <location>
        <begin position="22"/>
        <end position="352"/>
    </location>
</feature>
<feature type="signal peptide" evidence="1">
    <location>
        <begin position="1"/>
        <end position="21"/>
    </location>
</feature>
<evidence type="ECO:0000256" key="1">
    <source>
        <dbReference type="SAM" id="SignalP"/>
    </source>
</evidence>
<dbReference type="EMBL" id="JAJTWT010000011">
    <property type="protein sequence ID" value="MCE4539916.1"/>
    <property type="molecule type" value="Genomic_DNA"/>
</dbReference>
<keyword evidence="3" id="KW-1185">Reference proteome</keyword>